<dbReference type="eggNOG" id="COG0300">
    <property type="taxonomic scope" value="Bacteria"/>
</dbReference>
<dbReference type="EC" id="6.2.1.3" evidence="10"/>
<keyword evidence="10" id="KW-0012">Acyltransferase</keyword>
<dbReference type="GO" id="GO:0004467">
    <property type="term" value="F:long-chain fatty acid-CoA ligase activity"/>
    <property type="evidence" value="ECO:0007669"/>
    <property type="project" value="UniProtKB-EC"/>
</dbReference>
<dbReference type="InterPro" id="IPR016039">
    <property type="entry name" value="Thiolase-like"/>
</dbReference>
<dbReference type="InterPro" id="IPR020806">
    <property type="entry name" value="PKS_PP-bd"/>
</dbReference>
<evidence type="ECO:0000256" key="5">
    <source>
        <dbReference type="ARBA" id="ARBA00022832"/>
    </source>
</evidence>
<protein>
    <submittedName>
        <fullName evidence="10">Long-chain-fatty-acid--CoA ligase., 6-deoxyerythronolide-B synthase</fullName>
        <ecNumber evidence="10">2.3.1.94</ecNumber>
        <ecNumber evidence="10">6.2.1.3</ecNumber>
    </submittedName>
</protein>
<evidence type="ECO:0000313" key="10">
    <source>
        <dbReference type="EMBL" id="AEU37572.1"/>
    </source>
</evidence>
<feature type="domain" description="Carrier" evidence="8">
    <location>
        <begin position="590"/>
        <end position="667"/>
    </location>
</feature>
<evidence type="ECO:0000256" key="2">
    <source>
        <dbReference type="ARBA" id="ARBA00022450"/>
    </source>
</evidence>
<dbReference type="InterPro" id="IPR006162">
    <property type="entry name" value="Ppantetheine_attach_site"/>
</dbReference>
<dbReference type="Gene3D" id="3.30.70.3290">
    <property type="match status" value="2"/>
</dbReference>
<dbReference type="GO" id="GO:0047879">
    <property type="term" value="F:erythronolide synthase activity"/>
    <property type="evidence" value="ECO:0007669"/>
    <property type="project" value="UniProtKB-EC"/>
</dbReference>
<name>G8NU16_GRAMM</name>
<dbReference type="InterPro" id="IPR036291">
    <property type="entry name" value="NAD(P)-bd_dom_sf"/>
</dbReference>
<keyword evidence="4 10" id="KW-0808">Transferase</keyword>
<keyword evidence="10" id="KW-0436">Ligase</keyword>
<evidence type="ECO:0000313" key="11">
    <source>
        <dbReference type="Proteomes" id="UP000007113"/>
    </source>
</evidence>
<dbReference type="PROSITE" id="PS52004">
    <property type="entry name" value="KS3_2"/>
    <property type="match status" value="1"/>
</dbReference>
<dbReference type="CDD" id="cd00833">
    <property type="entry name" value="PKS"/>
    <property type="match status" value="1"/>
</dbReference>
<dbReference type="PANTHER" id="PTHR43775:SF37">
    <property type="entry name" value="SI:DKEY-61P9.11"/>
    <property type="match status" value="1"/>
</dbReference>
<organism evidence="10 11">
    <name type="scientific">Granulicella mallensis (strain ATCC BAA-1857 / DSM 23137 / MP5ACTX8)</name>
    <dbReference type="NCBI Taxonomy" id="682795"/>
    <lineage>
        <taxon>Bacteria</taxon>
        <taxon>Pseudomonadati</taxon>
        <taxon>Acidobacteriota</taxon>
        <taxon>Terriglobia</taxon>
        <taxon>Terriglobales</taxon>
        <taxon>Acidobacteriaceae</taxon>
        <taxon>Granulicella</taxon>
    </lineage>
</organism>
<dbReference type="KEGG" id="gma:AciX8_3272"/>
<dbReference type="InterPro" id="IPR050091">
    <property type="entry name" value="PKS_NRPS_Biosynth_Enz"/>
</dbReference>
<dbReference type="Pfam" id="PF08659">
    <property type="entry name" value="KR"/>
    <property type="match status" value="1"/>
</dbReference>
<keyword evidence="2" id="KW-0596">Phosphopantetheine</keyword>
<dbReference type="InterPro" id="IPR020845">
    <property type="entry name" value="AMP-binding_CS"/>
</dbReference>
<dbReference type="Gene3D" id="1.10.1200.10">
    <property type="entry name" value="ACP-like"/>
    <property type="match status" value="2"/>
</dbReference>
<dbReference type="EC" id="2.3.1.94" evidence="10"/>
<dbReference type="Pfam" id="PF16197">
    <property type="entry name" value="KAsynt_C_assoc"/>
    <property type="match status" value="1"/>
</dbReference>
<evidence type="ECO:0000259" key="8">
    <source>
        <dbReference type="PROSITE" id="PS50075"/>
    </source>
</evidence>
<dbReference type="RefSeq" id="WP_014266446.1">
    <property type="nucleotide sequence ID" value="NC_016631.1"/>
</dbReference>
<dbReference type="STRING" id="682795.AciX8_3272"/>
<dbReference type="Gene3D" id="3.30.300.30">
    <property type="match status" value="1"/>
</dbReference>
<dbReference type="PANTHER" id="PTHR43775">
    <property type="entry name" value="FATTY ACID SYNTHASE"/>
    <property type="match status" value="1"/>
</dbReference>
<dbReference type="InterPro" id="IPR042099">
    <property type="entry name" value="ANL_N_sf"/>
</dbReference>
<evidence type="ECO:0000256" key="1">
    <source>
        <dbReference type="ARBA" id="ARBA00006432"/>
    </source>
</evidence>
<evidence type="ECO:0000259" key="9">
    <source>
        <dbReference type="PROSITE" id="PS52004"/>
    </source>
</evidence>
<dbReference type="Proteomes" id="UP000007113">
    <property type="component" value="Chromosome"/>
</dbReference>
<dbReference type="PROSITE" id="PS00012">
    <property type="entry name" value="PHOSPHOPANTETHEINE"/>
    <property type="match status" value="2"/>
</dbReference>
<keyword evidence="11" id="KW-1185">Reference proteome</keyword>
<dbReference type="InterPro" id="IPR014030">
    <property type="entry name" value="Ketoacyl_synth_N"/>
</dbReference>
<dbReference type="SMART" id="SM01294">
    <property type="entry name" value="PKS_PP_betabranch"/>
    <property type="match status" value="1"/>
</dbReference>
<dbReference type="Gene3D" id="3.40.366.10">
    <property type="entry name" value="Malonyl-Coenzyme A Acyl Carrier Protein, domain 2"/>
    <property type="match status" value="1"/>
</dbReference>
<dbReference type="GO" id="GO:0006633">
    <property type="term" value="P:fatty acid biosynthetic process"/>
    <property type="evidence" value="ECO:0007669"/>
    <property type="project" value="InterPro"/>
</dbReference>
<dbReference type="FunFam" id="3.40.50.12780:FF:000013">
    <property type="entry name" value="Long-chain-fatty-acid--AMP ligase FadD32"/>
    <property type="match status" value="1"/>
</dbReference>
<dbReference type="InterPro" id="IPR057326">
    <property type="entry name" value="KR_dom"/>
</dbReference>
<proteinExistence type="inferred from homology"/>
<dbReference type="Pfam" id="PF23024">
    <property type="entry name" value="AMP-dom_DIP2-like"/>
    <property type="match status" value="1"/>
</dbReference>
<feature type="domain" description="Ketosynthase family 3 (KS3)" evidence="9">
    <location>
        <begin position="679"/>
        <end position="1087"/>
    </location>
</feature>
<dbReference type="SMART" id="SM00823">
    <property type="entry name" value="PKS_PP"/>
    <property type="match status" value="2"/>
</dbReference>
<dbReference type="GO" id="GO:0004312">
    <property type="term" value="F:fatty acid synthase activity"/>
    <property type="evidence" value="ECO:0007669"/>
    <property type="project" value="TreeGrafter"/>
</dbReference>
<dbReference type="eggNOG" id="COG3321">
    <property type="taxonomic scope" value="Bacteria"/>
</dbReference>
<dbReference type="GO" id="GO:0071766">
    <property type="term" value="P:Actinobacterium-type cell wall biogenesis"/>
    <property type="evidence" value="ECO:0007669"/>
    <property type="project" value="UniProtKB-ARBA"/>
</dbReference>
<dbReference type="EMBL" id="CP003130">
    <property type="protein sequence ID" value="AEU37572.1"/>
    <property type="molecule type" value="Genomic_DNA"/>
</dbReference>
<dbReference type="Pfam" id="PF00550">
    <property type="entry name" value="PP-binding"/>
    <property type="match status" value="2"/>
</dbReference>
<dbReference type="InterPro" id="IPR014031">
    <property type="entry name" value="Ketoacyl_synth_C"/>
</dbReference>
<dbReference type="Gene3D" id="3.40.47.10">
    <property type="match status" value="1"/>
</dbReference>
<evidence type="ECO:0000256" key="3">
    <source>
        <dbReference type="ARBA" id="ARBA00022553"/>
    </source>
</evidence>
<dbReference type="OrthoDB" id="9765680at2"/>
<accession>G8NU16</accession>
<dbReference type="SMART" id="SM00825">
    <property type="entry name" value="PKS_KS"/>
    <property type="match status" value="1"/>
</dbReference>
<dbReference type="InterPro" id="IPR045851">
    <property type="entry name" value="AMP-bd_C_sf"/>
</dbReference>
<dbReference type="Gene3D" id="3.40.50.720">
    <property type="entry name" value="NAD(P)-binding Rossmann-like Domain"/>
    <property type="match status" value="1"/>
</dbReference>
<dbReference type="InterPro" id="IPR001227">
    <property type="entry name" value="Ac_transferase_dom_sf"/>
</dbReference>
<gene>
    <name evidence="10" type="ordered locus">AciX8_3272</name>
</gene>
<evidence type="ECO:0000256" key="7">
    <source>
        <dbReference type="ARBA" id="ARBA00054155"/>
    </source>
</evidence>
<dbReference type="PROSITE" id="PS50075">
    <property type="entry name" value="CARRIER"/>
    <property type="match status" value="2"/>
</dbReference>
<dbReference type="SUPFAM" id="SSF51735">
    <property type="entry name" value="NAD(P)-binding Rossmann-fold domains"/>
    <property type="match status" value="2"/>
</dbReference>
<dbReference type="PROSITE" id="PS00606">
    <property type="entry name" value="KS3_1"/>
    <property type="match status" value="1"/>
</dbReference>
<evidence type="ECO:0000256" key="6">
    <source>
        <dbReference type="ARBA" id="ARBA00023098"/>
    </source>
</evidence>
<dbReference type="Pfam" id="PF00501">
    <property type="entry name" value="AMP-binding"/>
    <property type="match status" value="1"/>
</dbReference>
<keyword evidence="5" id="KW-0276">Fatty acid metabolism</keyword>
<dbReference type="FunFam" id="3.40.47.10:FF:000019">
    <property type="entry name" value="Polyketide synthase type I"/>
    <property type="match status" value="1"/>
</dbReference>
<dbReference type="HOGENOM" id="CLU_235061_0_0_0"/>
<dbReference type="InterPro" id="IPR032821">
    <property type="entry name" value="PKS_assoc"/>
</dbReference>
<dbReference type="Gene3D" id="3.40.50.12780">
    <property type="entry name" value="N-terminal domain of ligase-like"/>
    <property type="match status" value="1"/>
</dbReference>
<dbReference type="SUPFAM" id="SSF47336">
    <property type="entry name" value="ACP-like"/>
    <property type="match status" value="2"/>
</dbReference>
<dbReference type="PROSITE" id="PS00455">
    <property type="entry name" value="AMP_BINDING"/>
    <property type="match status" value="1"/>
</dbReference>
<feature type="domain" description="Carrier" evidence="8">
    <location>
        <begin position="1830"/>
        <end position="1905"/>
    </location>
</feature>
<dbReference type="SUPFAM" id="SSF53901">
    <property type="entry name" value="Thiolase-like"/>
    <property type="match status" value="1"/>
</dbReference>
<dbReference type="GO" id="GO:0031177">
    <property type="term" value="F:phosphopantetheine binding"/>
    <property type="evidence" value="ECO:0007669"/>
    <property type="project" value="InterPro"/>
</dbReference>
<reference evidence="10 11" key="1">
    <citation type="submission" date="2011-11" db="EMBL/GenBank/DDBJ databases">
        <title>Complete sequence of Granulicella mallensis MP5ACTX8.</title>
        <authorList>
            <consortium name="US DOE Joint Genome Institute"/>
            <person name="Lucas S."/>
            <person name="Copeland A."/>
            <person name="Lapidus A."/>
            <person name="Cheng J.-F."/>
            <person name="Goodwin L."/>
            <person name="Pitluck S."/>
            <person name="Peters L."/>
            <person name="Lu M."/>
            <person name="Detter J.C."/>
            <person name="Han C."/>
            <person name="Tapia R."/>
            <person name="Land M."/>
            <person name="Hauser L."/>
            <person name="Kyrpides N."/>
            <person name="Ivanova N."/>
            <person name="Mikhailova N."/>
            <person name="Pagani I."/>
            <person name="Rawat S."/>
            <person name="Mannisto M."/>
            <person name="Haggblom M."/>
            <person name="Woyke T."/>
        </authorList>
    </citation>
    <scope>NUCLEOTIDE SEQUENCE [LARGE SCALE GENOMIC DNA]</scope>
    <source>
        <strain evidence="11">ATCC BAA-1857 / DSM 23137 / MP5ACTX8</strain>
    </source>
</reference>
<dbReference type="Pfam" id="PF00109">
    <property type="entry name" value="ketoacyl-synt"/>
    <property type="match status" value="1"/>
</dbReference>
<dbReference type="GO" id="GO:0004315">
    <property type="term" value="F:3-oxoacyl-[acyl-carrier-protein] synthase activity"/>
    <property type="evidence" value="ECO:0007669"/>
    <property type="project" value="InterPro"/>
</dbReference>
<dbReference type="CDD" id="cd05931">
    <property type="entry name" value="FAAL"/>
    <property type="match status" value="1"/>
</dbReference>
<dbReference type="SUPFAM" id="SSF56801">
    <property type="entry name" value="Acetyl-CoA synthetase-like"/>
    <property type="match status" value="1"/>
</dbReference>
<sequence>MIQDHGVAQSILEMIQARAEQQPDRTAFIALEHGEREIDRVSFSELDLRARSVAARLQASSKFGERVLLLYPSGIDFIASFLGCLYAGAVAVPAYPPLKNRFADRLHSIVQDCRPSTILVDSATLHSMERRSNDLSAVGQIPVVAIDRNSPQAAAGWVRPAVDGGTLAFLQYTSGSTGIPKGVMVSHGNILANVRQIASCVAAGEDLVSVSWLPLFHDMGLLGTVLLPLFAGGQTVLMDPAAFMQRPARWLHAITKFGGTACAAPDSAYLLCAQKVSAEEKAHLDLSSWSAALSGSEPVRASTIERFTREFSPCGFNARAMRPVYGMAEATLFIAGQPKDTYPLLQRFNTDQLSHGIAVESADAGAQQLVSCGSTWGEHALKIVDPETRTLCRAGEVGEIWFAGPSVGKGYWRREEESKEVFSAHIEGGHSDENVYLRTGDLGFLNGDDLFITGRLKDLIIVAGRNLYPHDLERTAEDADPALASHAAAAFSVEEDGEERIVLAIEVRREAMRSLDSEATASAIRRALSEEHGASLHAVVFLRPASILRTSSGKVQRRQVRTAYLQGVGLEIIAKWQKLNTVVPEVSSRSERSNLEMWLAARISRLAGIPMQELDPWQPFSTYGLNSSDAITLSGELEEYLGRPFMPTLLYDYPSIALLAQRLNEQPVDEIRAMHGSENEPIAIIGMGCRFPGANNPEAFWQLLKNGQDAVAASPRRVMGLPPTGMLEEVDRFDAELFGINAREAEMMDPQQRLLLEVAWEAIEDSGIAPSSLAGSRTAVMVGISGSDYARLIWQASADISPYATTGNALSIAANRISYVFDLRGPSWSVDTACSSSLVALHQACQALRRGECDTALVGGANLILVPQLSAAFTQAGMLSPDGVCRAFDEKANGYVRGEGVGVVFLKRLSEAIRAGDRIQAVVRGVAVNQDGRSNGLTAPNGPAQQAVIREALREAGVKACDVGMVEAHGTGTRLGDPIELNSLIEVLEENRTQDDLCWLGSVKTNIGHLEAAAGIAGLIKATLALRHQEVPPHLHFTSMNPYIAIADKPFHVPQDVMRWKAGTAGRIAGISSFGFGGTNAHAILAEGPVRSERAVVQQHRANLLAFAARTPEALGKIADSYAEFLKKHPETQLEDFAYTVNRSRSFLAHRQAIIFSSREELLTKLAHREKPRATSVRRRIVFHFCGEYGAGETAHELATMLPAFRKLLGSEPGELETRAISVSDVQSVLAQLWVRFGVRPQAISWEGIGKEAALVFATSLDESVLFLESSEMCQEADWVLPISPSAACWTSILDQLADFYLNGGNVDWAVLASNIQPQQLGLPTYPFERNRYWIEAFTQEHSLPGNVKADEHSDAVLYRRHWELLKSTPGPRSASVGHWLILADSGGVGAQLAMELSRKGNTCSLISEVEVEKLSLNDQTLQGVVHLGSLDLEPTDMAGRSKVSSSVLALVRMLKGNLASGSKTHLWLVTAGAMPILEQDVPAVSQAALWGLGQAIEAEHPELWGGLLDVDPARPSACLLDAIEGRFGEARLALRDGQRYAAKILHDHQPMESNLPPGFEENATYLITGGVGGLGTRLTKWLLERGAGNVALLGRTVPQQSVNEKTRFFRCDLANTDETMAVVREIENSMPPLKGIFHLAGTLDDGLLLAQDGERFYRSGAGKAEGAWNLHLASRDIALDHFVLFSSMASLVTLPGQGSYAAANFVLDTLAHHRRATGKPALSVNWGPWADLGMAATEYGRAAVERMSSFGVAALPADVALTMLGQLMSSGAIQIGVTQLASAKLSRKSVSAITSSQLAGLPTERHEGLDRDTEFVIALRSCASVDRFDWLAARLLEIFSETLRLPNVEAITSTQSFLEMGGDSILALELTNRLSSTLGRTLPGTLLFTFPTIAALTDHLLRELTMDLGTADIEEDSRDLNEEELTELIAKEIGGK</sequence>
<keyword evidence="6" id="KW-0443">Lipid metabolism</keyword>
<dbReference type="InterPro" id="IPR009081">
    <property type="entry name" value="PP-bd_ACP"/>
</dbReference>
<dbReference type="InterPro" id="IPR036736">
    <property type="entry name" value="ACP-like_sf"/>
</dbReference>
<comment type="function">
    <text evidence="7">Involved in production of the polyketide antibiotic thailandamide.</text>
</comment>
<dbReference type="SMART" id="SM00822">
    <property type="entry name" value="PKS_KR"/>
    <property type="match status" value="1"/>
</dbReference>
<dbReference type="CDD" id="cd08955">
    <property type="entry name" value="KR_2_FAS_SDR_x"/>
    <property type="match status" value="1"/>
</dbReference>
<dbReference type="InterPro" id="IPR040097">
    <property type="entry name" value="FAAL/FAAC"/>
</dbReference>
<dbReference type="Pfam" id="PF02801">
    <property type="entry name" value="Ketoacyl-synt_C"/>
    <property type="match status" value="1"/>
</dbReference>
<dbReference type="InterPro" id="IPR013968">
    <property type="entry name" value="PKS_KR"/>
</dbReference>
<comment type="similarity">
    <text evidence="1">Belongs to the ATP-dependent AMP-binding enzyme family.</text>
</comment>
<keyword evidence="3" id="KW-0597">Phosphoprotein</keyword>
<dbReference type="InterPro" id="IPR020841">
    <property type="entry name" value="PKS_Beta-ketoAc_synthase_dom"/>
</dbReference>
<dbReference type="InterPro" id="IPR000873">
    <property type="entry name" value="AMP-dep_synth/lig_dom"/>
</dbReference>
<dbReference type="InterPro" id="IPR018201">
    <property type="entry name" value="Ketoacyl_synth_AS"/>
</dbReference>
<dbReference type="InterPro" id="IPR025110">
    <property type="entry name" value="AMP-bd_C"/>
</dbReference>
<dbReference type="eggNOG" id="COG0318">
    <property type="taxonomic scope" value="Bacteria"/>
</dbReference>
<evidence type="ECO:0000256" key="4">
    <source>
        <dbReference type="ARBA" id="ARBA00022679"/>
    </source>
</evidence>